<dbReference type="InterPro" id="IPR019587">
    <property type="entry name" value="Polyketide_cyclase/dehydratase"/>
</dbReference>
<dbReference type="PANTHER" id="PTHR36166:SF1">
    <property type="entry name" value="SRPBCC DOMAIN-CONTAINING PROTEIN"/>
    <property type="match status" value="1"/>
</dbReference>
<dbReference type="Gene3D" id="3.30.530.20">
    <property type="match status" value="1"/>
</dbReference>
<name>A0A7X9RXW0_9BACT</name>
<reference evidence="1 2" key="1">
    <citation type="submission" date="2020-04" db="EMBL/GenBank/DDBJ databases">
        <title>Flammeovirga sp. SR4, a novel species isolated from seawater.</title>
        <authorList>
            <person name="Wang X."/>
        </authorList>
    </citation>
    <scope>NUCLEOTIDE SEQUENCE [LARGE SCALE GENOMIC DNA]</scope>
    <source>
        <strain evidence="1 2">ATCC 23126</strain>
    </source>
</reference>
<protein>
    <submittedName>
        <fullName evidence="1">SRPBCC domain-containing protein</fullName>
    </submittedName>
</protein>
<comment type="caution">
    <text evidence="1">The sequence shown here is derived from an EMBL/GenBank/DDBJ whole genome shotgun (WGS) entry which is preliminary data.</text>
</comment>
<sequence length="139" mass="15862">MEIQTEILINATAEKVWTVLTNFKNYPQWNPFIESLDGEVKVGNTIKVKIAPPNGKTMTFKPKVLNYDINKELRWVGHLFFKGLFDGEHSFELIDNGDGTTTFKQNEMFSGLLIGLLNVADTQRGFEMMNENLKSMAEK</sequence>
<dbReference type="CDD" id="cd07822">
    <property type="entry name" value="SRPBCC_4"/>
    <property type="match status" value="1"/>
</dbReference>
<dbReference type="InterPro" id="IPR023393">
    <property type="entry name" value="START-like_dom_sf"/>
</dbReference>
<proteinExistence type="predicted"/>
<dbReference type="Pfam" id="PF10604">
    <property type="entry name" value="Polyketide_cyc2"/>
    <property type="match status" value="1"/>
</dbReference>
<dbReference type="PANTHER" id="PTHR36166">
    <property type="entry name" value="CHROMOSOME 9, WHOLE GENOME SHOTGUN SEQUENCE"/>
    <property type="match status" value="1"/>
</dbReference>
<dbReference type="AlphaFoldDB" id="A0A7X9RXW0"/>
<dbReference type="Proteomes" id="UP000576082">
    <property type="component" value="Unassembled WGS sequence"/>
</dbReference>
<evidence type="ECO:0000313" key="1">
    <source>
        <dbReference type="EMBL" id="NME70718.1"/>
    </source>
</evidence>
<gene>
    <name evidence="1" type="ORF">HHU12_22280</name>
</gene>
<accession>A0A7X9RXW0</accession>
<dbReference type="EMBL" id="JABANE010000072">
    <property type="protein sequence ID" value="NME70718.1"/>
    <property type="molecule type" value="Genomic_DNA"/>
</dbReference>
<organism evidence="1 2">
    <name type="scientific">Flammeovirga aprica JL-4</name>
    <dbReference type="NCBI Taxonomy" id="694437"/>
    <lineage>
        <taxon>Bacteria</taxon>
        <taxon>Pseudomonadati</taxon>
        <taxon>Bacteroidota</taxon>
        <taxon>Cytophagia</taxon>
        <taxon>Cytophagales</taxon>
        <taxon>Flammeovirgaceae</taxon>
        <taxon>Flammeovirga</taxon>
    </lineage>
</organism>
<dbReference type="SUPFAM" id="SSF55961">
    <property type="entry name" value="Bet v1-like"/>
    <property type="match status" value="1"/>
</dbReference>
<keyword evidence="2" id="KW-1185">Reference proteome</keyword>
<evidence type="ECO:0000313" key="2">
    <source>
        <dbReference type="Proteomes" id="UP000576082"/>
    </source>
</evidence>
<dbReference type="RefSeq" id="WP_169658948.1">
    <property type="nucleotide sequence ID" value="NZ_JABANE010000072.1"/>
</dbReference>